<dbReference type="Proteomes" id="UP000183417">
    <property type="component" value="Unassembled WGS sequence"/>
</dbReference>
<feature type="binding site" evidence="6">
    <location>
        <begin position="242"/>
        <end position="245"/>
    </location>
    <ligand>
        <name>substrate</name>
    </ligand>
</feature>
<evidence type="ECO:0000256" key="1">
    <source>
        <dbReference type="ARBA" id="ARBA00022670"/>
    </source>
</evidence>
<keyword evidence="1" id="KW-0645">Protease</keyword>
<gene>
    <name evidence="8" type="ORF">SAMN05421547_109174</name>
</gene>
<dbReference type="InterPro" id="IPR029055">
    <property type="entry name" value="Ntn_hydrolases_N"/>
</dbReference>
<dbReference type="EMBL" id="FNPE01000009">
    <property type="protein sequence ID" value="SDY93000.1"/>
    <property type="molecule type" value="Genomic_DNA"/>
</dbReference>
<dbReference type="GeneID" id="94692453"/>
<proteinExistence type="predicted"/>
<keyword evidence="2" id="KW-0378">Hydrolase</keyword>
<feature type="site" description="Cleavage; by autolysis" evidence="7">
    <location>
        <begin position="190"/>
        <end position="191"/>
    </location>
</feature>
<name>A0A1H3NWA7_9BURK</name>
<evidence type="ECO:0000313" key="9">
    <source>
        <dbReference type="Proteomes" id="UP000183417"/>
    </source>
</evidence>
<dbReference type="RefSeq" id="WP_074922297.1">
    <property type="nucleotide sequence ID" value="NZ_CP141274.1"/>
</dbReference>
<feature type="active site" description="Nucleophile" evidence="5">
    <location>
        <position position="191"/>
    </location>
</feature>
<evidence type="ECO:0000256" key="6">
    <source>
        <dbReference type="PIRSR" id="PIRSR600246-2"/>
    </source>
</evidence>
<dbReference type="InterPro" id="IPR000246">
    <property type="entry name" value="Peptidase_T2"/>
</dbReference>
<evidence type="ECO:0000256" key="4">
    <source>
        <dbReference type="ARBA" id="ARBA00069124"/>
    </source>
</evidence>
<dbReference type="FunFam" id="3.60.20.30:FF:000001">
    <property type="entry name" value="Isoaspartyl peptidase/L-asparaginase"/>
    <property type="match status" value="1"/>
</dbReference>
<dbReference type="SUPFAM" id="SSF56235">
    <property type="entry name" value="N-terminal nucleophile aminohydrolases (Ntn hydrolases)"/>
    <property type="match status" value="1"/>
</dbReference>
<dbReference type="GO" id="GO:0016811">
    <property type="term" value="F:hydrolase activity, acting on carbon-nitrogen (but not peptide) bonds, in linear amides"/>
    <property type="evidence" value="ECO:0007669"/>
    <property type="project" value="UniProtKB-ARBA"/>
</dbReference>
<dbReference type="Gene3D" id="3.60.20.30">
    <property type="entry name" value="(Glycosyl)asparaginase"/>
    <property type="match status" value="1"/>
</dbReference>
<feature type="binding site" evidence="6">
    <location>
        <begin position="219"/>
        <end position="222"/>
    </location>
    <ligand>
        <name>substrate</name>
    </ligand>
</feature>
<evidence type="ECO:0000256" key="7">
    <source>
        <dbReference type="PIRSR" id="PIRSR600246-3"/>
    </source>
</evidence>
<evidence type="ECO:0000256" key="2">
    <source>
        <dbReference type="ARBA" id="ARBA00022801"/>
    </source>
</evidence>
<dbReference type="AlphaFoldDB" id="A0A1H3NWA7"/>
<dbReference type="GO" id="GO:0008233">
    <property type="term" value="F:peptidase activity"/>
    <property type="evidence" value="ECO:0007669"/>
    <property type="project" value="UniProtKB-KW"/>
</dbReference>
<evidence type="ECO:0000256" key="5">
    <source>
        <dbReference type="PIRSR" id="PIRSR600246-1"/>
    </source>
</evidence>
<dbReference type="PANTHER" id="PTHR10188:SF6">
    <property type="entry name" value="N(4)-(BETA-N-ACETYLGLUCOSAMINYL)-L-ASPARAGINASE"/>
    <property type="match status" value="1"/>
</dbReference>
<sequence length="324" mass="33375">MNMPQNSRNFSIAVHGGAGTVIQGQADEAPYHAALAQALEAGAALLRRGASALDAVQAACQSLEDCPLFNAGRGSVYTRDARHEMDAGLMDGSNLRAGAVASVSQVRNPIALARHVLDDGQCVLLVGEGAQRFADERGLARMDAGYFDSAERLAQLRRVQAQSGQTALLDHDASGLAAHPAPLNENGKMGTVGAVARDVHGNLAAAASTGGLTNKRPGRVGDTPVVGAGFYADSTTCAVAATGTGEHFLRAAIAHDIHARMRYLGQSLELAADAAVRGTLTHIGGQGGVVAVDSDGRVHCPFNSAGMYRGYIVDDAPAVTLIFA</sequence>
<dbReference type="PANTHER" id="PTHR10188">
    <property type="entry name" value="L-ASPARAGINASE"/>
    <property type="match status" value="1"/>
</dbReference>
<organism evidence="8 9">
    <name type="scientific">Delftia lacustris</name>
    <dbReference type="NCBI Taxonomy" id="558537"/>
    <lineage>
        <taxon>Bacteria</taxon>
        <taxon>Pseudomonadati</taxon>
        <taxon>Pseudomonadota</taxon>
        <taxon>Betaproteobacteria</taxon>
        <taxon>Burkholderiales</taxon>
        <taxon>Comamonadaceae</taxon>
        <taxon>Delftia</taxon>
    </lineage>
</organism>
<accession>A0A1H3NWA7</accession>
<dbReference type="CDD" id="cd04701">
    <property type="entry name" value="Asparaginase_2"/>
    <property type="match status" value="1"/>
</dbReference>
<protein>
    <recommendedName>
        <fullName evidence="4">Isoaspartyl peptidase</fullName>
    </recommendedName>
</protein>
<dbReference type="Pfam" id="PF01112">
    <property type="entry name" value="Asparaginase_2"/>
    <property type="match status" value="1"/>
</dbReference>
<keyword evidence="3" id="KW-0068">Autocatalytic cleavage</keyword>
<dbReference type="GO" id="GO:0006508">
    <property type="term" value="P:proteolysis"/>
    <property type="evidence" value="ECO:0007669"/>
    <property type="project" value="UniProtKB-KW"/>
</dbReference>
<evidence type="ECO:0000256" key="3">
    <source>
        <dbReference type="ARBA" id="ARBA00022813"/>
    </source>
</evidence>
<evidence type="ECO:0000313" key="8">
    <source>
        <dbReference type="EMBL" id="SDY93000.1"/>
    </source>
</evidence>
<reference evidence="8 9" key="1">
    <citation type="submission" date="2016-10" db="EMBL/GenBank/DDBJ databases">
        <authorList>
            <person name="de Groot N.N."/>
        </authorList>
    </citation>
    <scope>NUCLEOTIDE SEQUENCE [LARGE SCALE GENOMIC DNA]</scope>
    <source>
        <strain evidence="8 9">LMG 24775</strain>
    </source>
</reference>